<dbReference type="Pfam" id="PF11951">
    <property type="entry name" value="Fungal_trans_2"/>
    <property type="match status" value="1"/>
</dbReference>
<evidence type="ECO:0000313" key="5">
    <source>
        <dbReference type="Proteomes" id="UP000289323"/>
    </source>
</evidence>
<dbReference type="GO" id="GO:0008270">
    <property type="term" value="F:zinc ion binding"/>
    <property type="evidence" value="ECO:0007669"/>
    <property type="project" value="InterPro"/>
</dbReference>
<name>A0A446BY66_9PEZI</name>
<dbReference type="PANTHER" id="PTHR47657">
    <property type="entry name" value="STEROL REGULATORY ELEMENT-BINDING PROTEIN ECM22"/>
    <property type="match status" value="1"/>
</dbReference>
<feature type="domain" description="Zn(2)-C6 fungal-type" evidence="3">
    <location>
        <begin position="60"/>
        <end position="90"/>
    </location>
</feature>
<dbReference type="Pfam" id="PF00172">
    <property type="entry name" value="Zn_clus"/>
    <property type="match status" value="1"/>
</dbReference>
<organism evidence="4 5">
    <name type="scientific">Thermothielavioides terrestris</name>
    <dbReference type="NCBI Taxonomy" id="2587410"/>
    <lineage>
        <taxon>Eukaryota</taxon>
        <taxon>Fungi</taxon>
        <taxon>Dikarya</taxon>
        <taxon>Ascomycota</taxon>
        <taxon>Pezizomycotina</taxon>
        <taxon>Sordariomycetes</taxon>
        <taxon>Sordariomycetidae</taxon>
        <taxon>Sordariales</taxon>
        <taxon>Chaetomiaceae</taxon>
        <taxon>Thermothielavioides</taxon>
    </lineage>
</organism>
<feature type="compositionally biased region" description="Polar residues" evidence="2">
    <location>
        <begin position="14"/>
        <end position="25"/>
    </location>
</feature>
<dbReference type="InterPro" id="IPR052400">
    <property type="entry name" value="Zn2-C6_fungal_TF"/>
</dbReference>
<accession>A0A446BY66</accession>
<dbReference type="PROSITE" id="PS00463">
    <property type="entry name" value="ZN2_CY6_FUNGAL_1"/>
    <property type="match status" value="1"/>
</dbReference>
<dbReference type="Gene3D" id="4.10.240.10">
    <property type="entry name" value="Zn(2)-C6 fungal-type DNA-binding domain"/>
    <property type="match status" value="1"/>
</dbReference>
<dbReference type="InterPro" id="IPR021858">
    <property type="entry name" value="Fun_TF"/>
</dbReference>
<sequence length="501" mass="55110">MLRAGPESSPEADGQTSALEPSTSVAAQPIMVEDLSVSVAAATAKKPYHAKRPHRKSRTGCRNCKARKVKCDEARPVCGACAARDEKCLYVAAPKHNPSPSSSSPGQQSASSLALADTAVTHPHPHPQPLFIAGGHDELDMRLLWFYTAATYASFSTGKLKERSVDVILKVNVVKHAFANPFLMNCVLALSAMHINHLGLRNIGVTRQHEIRYRARAFETCRKAVQAADPATYQALLASSLLLCGLATHVFRGEDARPLAVLDWMLLWKGIGSIIEIVQSSMCSGVGPLFYRSGVGPLFSRPKVDLAASARCLPSYLLFMIDSIKPGEPEFPLVQSYYKALQFLGSLYLELNNGFSQLLRLRIVTLITFLPPKFIEAARERRPRALVIVAHYLVFAKLAAKTCWWLDGISEHEIPNIHAFLGPEWHSLLRVPMAALLLANDRDIARLLLDDPTWDRPTNMEDEPMTSASETELSIRAAMADGETAEEVVAYRKKEFESGVS</sequence>
<proteinExistence type="predicted"/>
<dbReference type="CDD" id="cd00067">
    <property type="entry name" value="GAL4"/>
    <property type="match status" value="1"/>
</dbReference>
<dbReference type="PANTHER" id="PTHR47657:SF7">
    <property type="entry name" value="STEROL REGULATORY ELEMENT-BINDING PROTEIN ECM22"/>
    <property type="match status" value="1"/>
</dbReference>
<dbReference type="PROSITE" id="PS50048">
    <property type="entry name" value="ZN2_CY6_FUNGAL_2"/>
    <property type="match status" value="1"/>
</dbReference>
<protein>
    <submittedName>
        <fullName evidence="4">0d29d4b0-0782-456a-ac84-6e9852bc8bec</fullName>
    </submittedName>
</protein>
<dbReference type="InterPro" id="IPR001138">
    <property type="entry name" value="Zn2Cys6_DnaBD"/>
</dbReference>
<reference evidence="4 5" key="1">
    <citation type="submission" date="2018-04" db="EMBL/GenBank/DDBJ databases">
        <authorList>
            <person name="Huttner S."/>
            <person name="Dainat J."/>
        </authorList>
    </citation>
    <scope>NUCLEOTIDE SEQUENCE [LARGE SCALE GENOMIC DNA]</scope>
</reference>
<dbReference type="EMBL" id="OUUZ01000019">
    <property type="protein sequence ID" value="SPQ27443.1"/>
    <property type="molecule type" value="Genomic_DNA"/>
</dbReference>
<evidence type="ECO:0000259" key="3">
    <source>
        <dbReference type="PROSITE" id="PS50048"/>
    </source>
</evidence>
<evidence type="ECO:0000256" key="2">
    <source>
        <dbReference type="SAM" id="MobiDB-lite"/>
    </source>
</evidence>
<dbReference type="Proteomes" id="UP000289323">
    <property type="component" value="Unassembled WGS sequence"/>
</dbReference>
<dbReference type="GO" id="GO:0000981">
    <property type="term" value="F:DNA-binding transcription factor activity, RNA polymerase II-specific"/>
    <property type="evidence" value="ECO:0007669"/>
    <property type="project" value="InterPro"/>
</dbReference>
<dbReference type="SMART" id="SM00066">
    <property type="entry name" value="GAL4"/>
    <property type="match status" value="1"/>
</dbReference>
<gene>
    <name evidence="4" type="ORF">TT172_LOCUS9862</name>
</gene>
<feature type="region of interest" description="Disordered" evidence="2">
    <location>
        <begin position="1"/>
        <end position="25"/>
    </location>
</feature>
<evidence type="ECO:0000313" key="4">
    <source>
        <dbReference type="EMBL" id="SPQ27443.1"/>
    </source>
</evidence>
<evidence type="ECO:0000256" key="1">
    <source>
        <dbReference type="ARBA" id="ARBA00023242"/>
    </source>
</evidence>
<dbReference type="AlphaFoldDB" id="A0A446BY66"/>
<dbReference type="SUPFAM" id="SSF57701">
    <property type="entry name" value="Zn2/Cys6 DNA-binding domain"/>
    <property type="match status" value="1"/>
</dbReference>
<dbReference type="InterPro" id="IPR036864">
    <property type="entry name" value="Zn2-C6_fun-type_DNA-bd_sf"/>
</dbReference>
<keyword evidence="1" id="KW-0539">Nucleus</keyword>